<comment type="caution">
    <text evidence="4">The sequence shown here is derived from an EMBL/GenBank/DDBJ whole genome shotgun (WGS) entry which is preliminary data.</text>
</comment>
<name>A0ABS1K603_9MICC</name>
<gene>
    <name evidence="4" type="ORF">JJE72_15380</name>
</gene>
<protein>
    <submittedName>
        <fullName evidence="4">Serine hydrolase</fullName>
    </submittedName>
</protein>
<dbReference type="InterPro" id="IPR012338">
    <property type="entry name" value="Beta-lactam/transpept-like"/>
</dbReference>
<keyword evidence="5" id="KW-1185">Reference proteome</keyword>
<dbReference type="InterPro" id="IPR001466">
    <property type="entry name" value="Beta-lactam-related"/>
</dbReference>
<dbReference type="PANTHER" id="PTHR46825">
    <property type="entry name" value="D-ALANYL-D-ALANINE-CARBOXYPEPTIDASE/ENDOPEPTIDASE AMPH"/>
    <property type="match status" value="1"/>
</dbReference>
<feature type="chain" id="PRO_5045519771" evidence="2">
    <location>
        <begin position="25"/>
        <end position="439"/>
    </location>
</feature>
<keyword evidence="2" id="KW-0732">Signal</keyword>
<dbReference type="PROSITE" id="PS51257">
    <property type="entry name" value="PROKAR_LIPOPROTEIN"/>
    <property type="match status" value="1"/>
</dbReference>
<evidence type="ECO:0000256" key="2">
    <source>
        <dbReference type="SAM" id="SignalP"/>
    </source>
</evidence>
<dbReference type="Pfam" id="PF00144">
    <property type="entry name" value="Beta-lactamase"/>
    <property type="match status" value="1"/>
</dbReference>
<feature type="domain" description="Beta-lactamase-related" evidence="3">
    <location>
        <begin position="84"/>
        <end position="395"/>
    </location>
</feature>
<dbReference type="SUPFAM" id="SSF56601">
    <property type="entry name" value="beta-lactamase/transpeptidase-like"/>
    <property type="match status" value="1"/>
</dbReference>
<accession>A0ABS1K603</accession>
<feature type="compositionally biased region" description="Low complexity" evidence="1">
    <location>
        <begin position="25"/>
        <end position="49"/>
    </location>
</feature>
<dbReference type="InterPro" id="IPR050491">
    <property type="entry name" value="AmpC-like"/>
</dbReference>
<evidence type="ECO:0000313" key="4">
    <source>
        <dbReference type="EMBL" id="MBL0706878.1"/>
    </source>
</evidence>
<evidence type="ECO:0000313" key="5">
    <source>
        <dbReference type="Proteomes" id="UP000639051"/>
    </source>
</evidence>
<dbReference type="GO" id="GO:0016787">
    <property type="term" value="F:hydrolase activity"/>
    <property type="evidence" value="ECO:0007669"/>
    <property type="project" value="UniProtKB-KW"/>
</dbReference>
<organism evidence="4 5">
    <name type="scientific">Sinomonas cellulolyticus</name>
    <dbReference type="NCBI Taxonomy" id="2801916"/>
    <lineage>
        <taxon>Bacteria</taxon>
        <taxon>Bacillati</taxon>
        <taxon>Actinomycetota</taxon>
        <taxon>Actinomycetes</taxon>
        <taxon>Micrococcales</taxon>
        <taxon>Micrococcaceae</taxon>
        <taxon>Sinomonas</taxon>
    </lineage>
</organism>
<dbReference type="EMBL" id="JAERRC010000036">
    <property type="protein sequence ID" value="MBL0706878.1"/>
    <property type="molecule type" value="Genomic_DNA"/>
</dbReference>
<evidence type="ECO:0000259" key="3">
    <source>
        <dbReference type="Pfam" id="PF00144"/>
    </source>
</evidence>
<proteinExistence type="predicted"/>
<feature type="region of interest" description="Disordered" evidence="1">
    <location>
        <begin position="25"/>
        <end position="50"/>
    </location>
</feature>
<feature type="signal peptide" evidence="2">
    <location>
        <begin position="1"/>
        <end position="24"/>
    </location>
</feature>
<dbReference type="RefSeq" id="WP_189694160.1">
    <property type="nucleotide sequence ID" value="NZ_BNCM01000008.1"/>
</dbReference>
<dbReference type="Proteomes" id="UP000639051">
    <property type="component" value="Unassembled WGS sequence"/>
</dbReference>
<dbReference type="Gene3D" id="3.40.710.10">
    <property type="entry name" value="DD-peptidase/beta-lactamase superfamily"/>
    <property type="match status" value="1"/>
</dbReference>
<evidence type="ECO:0000256" key="1">
    <source>
        <dbReference type="SAM" id="MobiDB-lite"/>
    </source>
</evidence>
<sequence length="439" mass="45334">MERRWVAGGVAVALALALGGCSSAQPTASASGTGSGAPPSSTAGTASASAGGGACVADPHAVATRTLPAAATGPMPSATAEALEKAAREGLANASAEGAIMAVRTPQGTWTKALGLADKATDTPMTDTMYSRVGSVTKTFTGTLILQLVQQGKLSLEDPIGKYFPSIPRGNDVTVRMLLDMTSGIASYSLDESFQHEIFTNPSKQWNPDDLIAIGLALPRPFEPGAKFDYSNTNTLILGRLIEKLTDMSYAEALTRRIADPLHLTGTSMPGPDGALPSPHPTGLTLQGLPEGQRTPQDATAWNPSWGWSAGALTSTAADLLVYGRALGTGQGLLDEKTQALRYASIPGPAGYGLAVGCIDGWFGHTGEIPGFNAALYYDTRSDTTVAIMVNSDIPSGDCTQSPTLPDNPKQLPCVDPAGRILVSLSAALGHEFKPNPKS</sequence>
<keyword evidence="4" id="KW-0378">Hydrolase</keyword>
<dbReference type="PANTHER" id="PTHR46825:SF7">
    <property type="entry name" value="D-ALANYL-D-ALANINE CARBOXYPEPTIDASE"/>
    <property type="match status" value="1"/>
</dbReference>
<reference evidence="4 5" key="1">
    <citation type="submission" date="2021-01" db="EMBL/GenBank/DDBJ databases">
        <title>Genome public.</title>
        <authorList>
            <person name="Liu C."/>
            <person name="Sun Q."/>
        </authorList>
    </citation>
    <scope>NUCLEOTIDE SEQUENCE [LARGE SCALE GENOMIC DNA]</scope>
    <source>
        <strain evidence="4 5">JC656</strain>
    </source>
</reference>